<evidence type="ECO:0000256" key="1">
    <source>
        <dbReference type="SAM" id="SignalP"/>
    </source>
</evidence>
<dbReference type="InterPro" id="IPR036188">
    <property type="entry name" value="FAD/NAD-bd_sf"/>
</dbReference>
<reference evidence="2 3" key="1">
    <citation type="submission" date="2019-08" db="EMBL/GenBank/DDBJ databases">
        <title>Pedobacter sp. nov., isolated from Han river, South Korea.</title>
        <authorList>
            <person name="Lee D.-H."/>
            <person name="Kim Y.-S."/>
            <person name="Hwang E.-M."/>
            <person name="Le Tran T.C."/>
            <person name="Cha C.-J."/>
        </authorList>
    </citation>
    <scope>NUCLEOTIDE SEQUENCE [LARGE SCALE GENOMIC DNA]</scope>
    <source>
        <strain evidence="2 3">CJ43</strain>
    </source>
</reference>
<keyword evidence="3" id="KW-1185">Reference proteome</keyword>
<evidence type="ECO:0000313" key="2">
    <source>
        <dbReference type="EMBL" id="QEK52469.1"/>
    </source>
</evidence>
<gene>
    <name evidence="2" type="ORF">FYC62_12995</name>
</gene>
<evidence type="ECO:0000313" key="3">
    <source>
        <dbReference type="Proteomes" id="UP000323653"/>
    </source>
</evidence>
<dbReference type="Gene3D" id="3.50.50.60">
    <property type="entry name" value="FAD/NAD(P)-binding domain"/>
    <property type="match status" value="1"/>
</dbReference>
<dbReference type="AlphaFoldDB" id="A0A5C0VK40"/>
<dbReference type="SUPFAM" id="SSF51905">
    <property type="entry name" value="FAD/NAD(P)-binding domain"/>
    <property type="match status" value="1"/>
</dbReference>
<protein>
    <submittedName>
        <fullName evidence="2">FAD-dependent oxidoreductase</fullName>
    </submittedName>
</protein>
<sequence>MLKKLIIIVFMLVSTQVLAQYKTDVIVLGASAAGTATAIQAARSGVKVILLEPNNFSLGAIAPSMDVPAFNFGIWKEWKDLYTRKLDSLQTDPRIALESIISKVNNLRYFKETQIVKVIKKGKSWEISIQKNGSKIEKIKAEVLVDAFFEAEASPVLKAGIVKLSDGHIKTISKYTPLELQKPYEQVLKLYRSSGATGFGKDSTMLHYFPMGVFISAEVDNLMFVSPQAGLVGWQADDFKNIATWVNIGQLGGALSAYGPFFDTETAKANVRLSQGEIFNYKGLIYPVTDINTNEYAWNAVQKIIATDVMKHDFAKGKFNPEEHVKPEDIKAILSDLYPRSRIWFIENPIKELTLKDAISLISFITGREIYDMNRELSTNWKMKYELESNFNEKNYVTKKEMTIIFDTYLNPYSIGVNMQGIFIK</sequence>
<keyword evidence="1" id="KW-0732">Signal</keyword>
<name>A0A5C0VK40_9SPHI</name>
<accession>A0A5C0VK40</accession>
<dbReference type="KEGG" id="pej:FYC62_12995"/>
<proteinExistence type="predicted"/>
<dbReference type="EMBL" id="CP043329">
    <property type="protein sequence ID" value="QEK52469.1"/>
    <property type="molecule type" value="Genomic_DNA"/>
</dbReference>
<dbReference type="RefSeq" id="WP_081987710.1">
    <property type="nucleotide sequence ID" value="NZ_CP043329.1"/>
</dbReference>
<dbReference type="Proteomes" id="UP000323653">
    <property type="component" value="Chromosome"/>
</dbReference>
<feature type="signal peptide" evidence="1">
    <location>
        <begin position="1"/>
        <end position="19"/>
    </location>
</feature>
<feature type="chain" id="PRO_5022868204" evidence="1">
    <location>
        <begin position="20"/>
        <end position="425"/>
    </location>
</feature>
<organism evidence="2 3">
    <name type="scientific">Pedobacter aquae</name>
    <dbReference type="NCBI Taxonomy" id="2605747"/>
    <lineage>
        <taxon>Bacteria</taxon>
        <taxon>Pseudomonadati</taxon>
        <taxon>Bacteroidota</taxon>
        <taxon>Sphingobacteriia</taxon>
        <taxon>Sphingobacteriales</taxon>
        <taxon>Sphingobacteriaceae</taxon>
        <taxon>Pedobacter</taxon>
    </lineage>
</organism>
<dbReference type="Pfam" id="PF12831">
    <property type="entry name" value="FAD_oxidored"/>
    <property type="match status" value="1"/>
</dbReference>